<accession>A0A1K1Q9T8</accession>
<protein>
    <submittedName>
        <fullName evidence="1">Uncharacterized protein</fullName>
    </submittedName>
</protein>
<evidence type="ECO:0000313" key="2">
    <source>
        <dbReference type="Proteomes" id="UP000183788"/>
    </source>
</evidence>
<dbReference type="Proteomes" id="UP000183788">
    <property type="component" value="Unassembled WGS sequence"/>
</dbReference>
<name>A0A1K1Q9T8_9BACT</name>
<dbReference type="AlphaFoldDB" id="A0A1K1Q9T8"/>
<proteinExistence type="predicted"/>
<dbReference type="EMBL" id="FPIZ01000007">
    <property type="protein sequence ID" value="SFW56473.1"/>
    <property type="molecule type" value="Genomic_DNA"/>
</dbReference>
<dbReference type="STRING" id="1004.SAMN05661012_02573"/>
<evidence type="ECO:0000313" key="1">
    <source>
        <dbReference type="EMBL" id="SFW56473.1"/>
    </source>
</evidence>
<reference evidence="1 2" key="1">
    <citation type="submission" date="2016-11" db="EMBL/GenBank/DDBJ databases">
        <authorList>
            <person name="Jaros S."/>
            <person name="Januszkiewicz K."/>
            <person name="Wedrychowicz H."/>
        </authorList>
    </citation>
    <scope>NUCLEOTIDE SEQUENCE [LARGE SCALE GENOMIC DNA]</scope>
    <source>
        <strain evidence="1 2">DSM 784</strain>
    </source>
</reference>
<gene>
    <name evidence="1" type="ORF">SAMN05661012_02573</name>
</gene>
<sequence>MLTSSDANKANFSPKGAITFNLNYICMSFDQVQLDPYFLARIYTQPIIPGKKAPVATTPAVVPDVKFLGENQKNIALFIQNEGEAYLNEELFNLLTNILNACKLGMQDIALINVAHYPAMSFTSWQSAIKMKQAVLFGISPATMGLEDFPLYQVISAKGCQLLNSDDLYPISQDKMMKGRLWQGLKQLLGI</sequence>
<organism evidence="1 2">
    <name type="scientific">Chitinophaga sancti</name>
    <dbReference type="NCBI Taxonomy" id="1004"/>
    <lineage>
        <taxon>Bacteria</taxon>
        <taxon>Pseudomonadati</taxon>
        <taxon>Bacteroidota</taxon>
        <taxon>Chitinophagia</taxon>
        <taxon>Chitinophagales</taxon>
        <taxon>Chitinophagaceae</taxon>
        <taxon>Chitinophaga</taxon>
    </lineage>
</organism>